<dbReference type="InterPro" id="IPR011330">
    <property type="entry name" value="Glyco_hydro/deAcase_b/a-brl"/>
</dbReference>
<sequence>MTWKHFKHVLPAAASLIAIAIAPMPAQALSNTAQVPVLYYHSHQAGEAGAPCSYANTAAIALEQDLRTIHAAGFTVVPLYWIAEWARGLRDGSTLPAKVVAISFDDGVDYDWFDWAHPYCGPLKSFRRILQEFKASTPGLPWYSPHAASFVIASPVARREMSYATGLPMSDGWWAEAQSSGLIEIYNHSADHDNSHITGSFWDGDLQTWIPVMGAPGMDNFYRMTTDAQAYTEVVSAAAFIRGRTGAWPDLFAYPNGRGAPGSYIHTWMLGNANRHGTLAAFCGDDAYVSRNSPQYCMPRFGHPSAWPNIWSLQTILLGSGQ</sequence>
<gene>
    <name evidence="5" type="ORF">JY651_20780</name>
</gene>
<feature type="chain" id="PRO_5047388178" evidence="3">
    <location>
        <begin position="29"/>
        <end position="322"/>
    </location>
</feature>
<evidence type="ECO:0000313" key="6">
    <source>
        <dbReference type="Proteomes" id="UP000662747"/>
    </source>
</evidence>
<protein>
    <submittedName>
        <fullName evidence="5">Polysaccharide deacetylase family protein</fullName>
    </submittedName>
</protein>
<accession>A0ABX7P9S4</accession>
<evidence type="ECO:0000256" key="2">
    <source>
        <dbReference type="ARBA" id="ARBA00022729"/>
    </source>
</evidence>
<evidence type="ECO:0000256" key="1">
    <source>
        <dbReference type="ARBA" id="ARBA00004613"/>
    </source>
</evidence>
<dbReference type="InterPro" id="IPR051398">
    <property type="entry name" value="Polysacch_Deacetylase"/>
</dbReference>
<reference evidence="5 6" key="1">
    <citation type="submission" date="2021-02" db="EMBL/GenBank/DDBJ databases">
        <title>De Novo genome assembly of isolated myxobacteria.</title>
        <authorList>
            <person name="Stevens D.C."/>
        </authorList>
    </citation>
    <scope>NUCLEOTIDE SEQUENCE [LARGE SCALE GENOMIC DNA]</scope>
    <source>
        <strain evidence="6">SCPEA02</strain>
    </source>
</reference>
<dbReference type="Proteomes" id="UP000662747">
    <property type="component" value="Chromosome"/>
</dbReference>
<dbReference type="PANTHER" id="PTHR34216">
    <property type="match status" value="1"/>
</dbReference>
<dbReference type="PANTHER" id="PTHR34216:SF3">
    <property type="entry name" value="POLY-BETA-1,6-N-ACETYL-D-GLUCOSAMINE N-DEACETYLASE"/>
    <property type="match status" value="1"/>
</dbReference>
<dbReference type="RefSeq" id="WP_206728724.1">
    <property type="nucleotide sequence ID" value="NZ_CP071090.1"/>
</dbReference>
<feature type="signal peptide" evidence="3">
    <location>
        <begin position="1"/>
        <end position="28"/>
    </location>
</feature>
<comment type="subcellular location">
    <subcellularLocation>
        <location evidence="1">Secreted</location>
    </subcellularLocation>
</comment>
<keyword evidence="6" id="KW-1185">Reference proteome</keyword>
<proteinExistence type="predicted"/>
<keyword evidence="2 3" id="KW-0732">Signal</keyword>
<evidence type="ECO:0000256" key="3">
    <source>
        <dbReference type="SAM" id="SignalP"/>
    </source>
</evidence>
<name>A0ABX7P9S4_9BACT</name>
<evidence type="ECO:0000259" key="4">
    <source>
        <dbReference type="Pfam" id="PF01522"/>
    </source>
</evidence>
<dbReference type="Pfam" id="PF01522">
    <property type="entry name" value="Polysacc_deac_1"/>
    <property type="match status" value="1"/>
</dbReference>
<dbReference type="InterPro" id="IPR002509">
    <property type="entry name" value="NODB_dom"/>
</dbReference>
<feature type="domain" description="NodB homology" evidence="4">
    <location>
        <begin position="94"/>
        <end position="258"/>
    </location>
</feature>
<dbReference type="Gene3D" id="3.20.20.370">
    <property type="entry name" value="Glycoside hydrolase/deacetylase"/>
    <property type="match status" value="1"/>
</dbReference>
<organism evidence="5 6">
    <name type="scientific">Pyxidicoccus parkwayensis</name>
    <dbReference type="NCBI Taxonomy" id="2813578"/>
    <lineage>
        <taxon>Bacteria</taxon>
        <taxon>Pseudomonadati</taxon>
        <taxon>Myxococcota</taxon>
        <taxon>Myxococcia</taxon>
        <taxon>Myxococcales</taxon>
        <taxon>Cystobacterineae</taxon>
        <taxon>Myxococcaceae</taxon>
        <taxon>Pyxidicoccus</taxon>
    </lineage>
</organism>
<evidence type="ECO:0000313" key="5">
    <source>
        <dbReference type="EMBL" id="QSQ27197.1"/>
    </source>
</evidence>
<dbReference type="SUPFAM" id="SSF88713">
    <property type="entry name" value="Glycoside hydrolase/deacetylase"/>
    <property type="match status" value="1"/>
</dbReference>
<dbReference type="EMBL" id="CP071090">
    <property type="protein sequence ID" value="QSQ27197.1"/>
    <property type="molecule type" value="Genomic_DNA"/>
</dbReference>